<dbReference type="GO" id="GO:0005886">
    <property type="term" value="C:plasma membrane"/>
    <property type="evidence" value="ECO:0007669"/>
    <property type="project" value="UniProtKB-SubCell"/>
</dbReference>
<evidence type="ECO:0000256" key="4">
    <source>
        <dbReference type="ARBA" id="ARBA00022475"/>
    </source>
</evidence>
<evidence type="ECO:0000256" key="10">
    <source>
        <dbReference type="SAM" id="MobiDB-lite"/>
    </source>
</evidence>
<feature type="compositionally biased region" description="Low complexity" evidence="10">
    <location>
        <begin position="182"/>
        <end position="197"/>
    </location>
</feature>
<evidence type="ECO:0000256" key="3">
    <source>
        <dbReference type="ARBA" id="ARBA00022448"/>
    </source>
</evidence>
<comment type="caution">
    <text evidence="12">The sequence shown here is derived from an EMBL/GenBank/DDBJ whole genome shotgun (WGS) entry which is preliminary data.</text>
</comment>
<keyword evidence="3" id="KW-0813">Transport</keyword>
<evidence type="ECO:0000256" key="5">
    <source>
        <dbReference type="ARBA" id="ARBA00022519"/>
    </source>
</evidence>
<comment type="subcellular location">
    <subcellularLocation>
        <location evidence="1">Cell inner membrane</location>
        <topology evidence="1">Single-pass membrane protein</topology>
        <orientation evidence="1">Periplasmic side</orientation>
    </subcellularLocation>
</comment>
<dbReference type="EMBL" id="JALIDZ010000012">
    <property type="protein sequence ID" value="MCT8974414.1"/>
    <property type="molecule type" value="Genomic_DNA"/>
</dbReference>
<feature type="compositionally biased region" description="Low complexity" evidence="10">
    <location>
        <begin position="206"/>
        <end position="233"/>
    </location>
</feature>
<protein>
    <submittedName>
        <fullName evidence="12">TonB family protein</fullName>
    </submittedName>
</protein>
<comment type="similarity">
    <text evidence="2">Belongs to the TonB family.</text>
</comment>
<evidence type="ECO:0000256" key="6">
    <source>
        <dbReference type="ARBA" id="ARBA00022692"/>
    </source>
</evidence>
<evidence type="ECO:0000256" key="2">
    <source>
        <dbReference type="ARBA" id="ARBA00006555"/>
    </source>
</evidence>
<dbReference type="RefSeq" id="WP_261618001.1">
    <property type="nucleotide sequence ID" value="NZ_JALIDZ010000012.1"/>
</dbReference>
<feature type="region of interest" description="Disordered" evidence="10">
    <location>
        <begin position="42"/>
        <end position="251"/>
    </location>
</feature>
<name>A0AAW5R5L7_9HYPH</name>
<feature type="compositionally biased region" description="Low complexity" evidence="10">
    <location>
        <begin position="126"/>
        <end position="145"/>
    </location>
</feature>
<dbReference type="SUPFAM" id="SSF74653">
    <property type="entry name" value="TolA/TonB C-terminal domain"/>
    <property type="match status" value="1"/>
</dbReference>
<evidence type="ECO:0000256" key="1">
    <source>
        <dbReference type="ARBA" id="ARBA00004383"/>
    </source>
</evidence>
<dbReference type="NCBIfam" id="TIGR01352">
    <property type="entry name" value="tonB_Cterm"/>
    <property type="match status" value="1"/>
</dbReference>
<sequence length="345" mass="35215">MHGIALGLAGYPSKVAMEGAAGRPGTVWGLPVETIADVVDLAAEPTETGEPQATDTPEKPETLETAETPETSKPAGTSDVAEAVAADTPDALQPPVGPETEPLAKPTDDAAQGLDTPAPSSWDGGEAIAALETESAESAEPAATSGVSDPSVPEPQISAPRVAALAPVDEAEPVTATDITTPVPRVRPADVPRVAAPPIKPEPAKKTAPQPKAAVKPSPSQSAARTPPAAAPAGEQVGGAGRQPSDGGRHLVSSYAGRVASHLQRHKRYPKEAATRRLSGTATITFTIAANGQVRAARLSRSSGTSAFDREVVAMVGRAAPFPPIPQALGRSTMTFTVPIRFKPR</sequence>
<dbReference type="GO" id="GO:0055085">
    <property type="term" value="P:transmembrane transport"/>
    <property type="evidence" value="ECO:0007669"/>
    <property type="project" value="InterPro"/>
</dbReference>
<accession>A0AAW5R5L7</accession>
<dbReference type="GO" id="GO:0015031">
    <property type="term" value="P:protein transport"/>
    <property type="evidence" value="ECO:0007669"/>
    <property type="project" value="UniProtKB-KW"/>
</dbReference>
<dbReference type="PANTHER" id="PTHR33446">
    <property type="entry name" value="PROTEIN TONB-RELATED"/>
    <property type="match status" value="1"/>
</dbReference>
<organism evidence="12 13">
    <name type="scientific">Microbaculum marinisediminis</name>
    <dbReference type="NCBI Taxonomy" id="2931392"/>
    <lineage>
        <taxon>Bacteria</taxon>
        <taxon>Pseudomonadati</taxon>
        <taxon>Pseudomonadota</taxon>
        <taxon>Alphaproteobacteria</taxon>
        <taxon>Hyphomicrobiales</taxon>
        <taxon>Tepidamorphaceae</taxon>
        <taxon>Microbaculum</taxon>
    </lineage>
</organism>
<evidence type="ECO:0000256" key="7">
    <source>
        <dbReference type="ARBA" id="ARBA00022927"/>
    </source>
</evidence>
<keyword evidence="6" id="KW-0812">Transmembrane</keyword>
<dbReference type="InterPro" id="IPR051045">
    <property type="entry name" value="TonB-dependent_transducer"/>
</dbReference>
<evidence type="ECO:0000313" key="12">
    <source>
        <dbReference type="EMBL" id="MCT8974414.1"/>
    </source>
</evidence>
<keyword evidence="5" id="KW-0997">Cell inner membrane</keyword>
<evidence type="ECO:0000313" key="13">
    <source>
        <dbReference type="Proteomes" id="UP001320898"/>
    </source>
</evidence>
<keyword evidence="4" id="KW-1003">Cell membrane</keyword>
<keyword evidence="7" id="KW-0653">Protein transport</keyword>
<dbReference type="PROSITE" id="PS52015">
    <property type="entry name" value="TONB_CTD"/>
    <property type="match status" value="1"/>
</dbReference>
<evidence type="ECO:0000256" key="8">
    <source>
        <dbReference type="ARBA" id="ARBA00022989"/>
    </source>
</evidence>
<keyword evidence="8" id="KW-1133">Transmembrane helix</keyword>
<reference evidence="12 13" key="1">
    <citation type="submission" date="2022-04" db="EMBL/GenBank/DDBJ databases">
        <authorList>
            <person name="Ye Y.-Q."/>
            <person name="Du Z.-J."/>
        </authorList>
    </citation>
    <scope>NUCLEOTIDE SEQUENCE [LARGE SCALE GENOMIC DNA]</scope>
    <source>
        <strain evidence="12 13">A6E488</strain>
    </source>
</reference>
<dbReference type="Pfam" id="PF03544">
    <property type="entry name" value="TonB_C"/>
    <property type="match status" value="1"/>
</dbReference>
<keyword evidence="13" id="KW-1185">Reference proteome</keyword>
<dbReference type="InterPro" id="IPR006260">
    <property type="entry name" value="TonB/TolA_C"/>
</dbReference>
<keyword evidence="9" id="KW-0472">Membrane</keyword>
<dbReference type="Proteomes" id="UP001320898">
    <property type="component" value="Unassembled WGS sequence"/>
</dbReference>
<gene>
    <name evidence="12" type="ORF">MUB46_21305</name>
</gene>
<dbReference type="AlphaFoldDB" id="A0AAW5R5L7"/>
<feature type="domain" description="TonB C-terminal" evidence="11">
    <location>
        <begin position="254"/>
        <end position="345"/>
    </location>
</feature>
<dbReference type="Gene3D" id="3.30.1150.10">
    <property type="match status" value="1"/>
</dbReference>
<dbReference type="InterPro" id="IPR037682">
    <property type="entry name" value="TonB_C"/>
</dbReference>
<proteinExistence type="inferred from homology"/>
<evidence type="ECO:0000256" key="9">
    <source>
        <dbReference type="ARBA" id="ARBA00023136"/>
    </source>
</evidence>
<evidence type="ECO:0000259" key="11">
    <source>
        <dbReference type="PROSITE" id="PS52015"/>
    </source>
</evidence>